<evidence type="ECO:0000259" key="4">
    <source>
        <dbReference type="PROSITE" id="PS51762"/>
    </source>
</evidence>
<accession>A0A9P5LC02</accession>
<dbReference type="Pfam" id="PF00722">
    <property type="entry name" value="Glyco_hydro_16"/>
    <property type="match status" value="1"/>
</dbReference>
<dbReference type="InterPro" id="IPR050546">
    <property type="entry name" value="Glycosyl_Hydrlase_16"/>
</dbReference>
<keyword evidence="3" id="KW-1133">Transmembrane helix</keyword>
<dbReference type="Gene3D" id="2.60.120.200">
    <property type="match status" value="1"/>
</dbReference>
<name>A0A9P5LC02_9HYPO</name>
<dbReference type="AlphaFoldDB" id="A0A9P5LC02"/>
<comment type="similarity">
    <text evidence="1">Belongs to the glycosyl hydrolase 16 family.</text>
</comment>
<comment type="caution">
    <text evidence="5">The sequence shown here is derived from an EMBL/GenBank/DDBJ whole genome shotgun (WGS) entry which is preliminary data.</text>
</comment>
<keyword evidence="3" id="KW-0812">Transmembrane</keyword>
<feature type="domain" description="GH16" evidence="4">
    <location>
        <begin position="140"/>
        <end position="459"/>
    </location>
</feature>
<dbReference type="GO" id="GO:0005975">
    <property type="term" value="P:carbohydrate metabolic process"/>
    <property type="evidence" value="ECO:0007669"/>
    <property type="project" value="InterPro"/>
</dbReference>
<dbReference type="Proteomes" id="UP000722485">
    <property type="component" value="Unassembled WGS sequence"/>
</dbReference>
<gene>
    <name evidence="5" type="ORF">G7Z17_g11091</name>
</gene>
<dbReference type="InterPro" id="IPR013320">
    <property type="entry name" value="ConA-like_dom_sf"/>
</dbReference>
<dbReference type="SUPFAM" id="SSF49899">
    <property type="entry name" value="Concanavalin A-like lectins/glucanases"/>
    <property type="match status" value="1"/>
</dbReference>
<evidence type="ECO:0000256" key="3">
    <source>
        <dbReference type="SAM" id="Phobius"/>
    </source>
</evidence>
<organism evidence="5 6">
    <name type="scientific">Cylindrodendrum hubeiense</name>
    <dbReference type="NCBI Taxonomy" id="595255"/>
    <lineage>
        <taxon>Eukaryota</taxon>
        <taxon>Fungi</taxon>
        <taxon>Dikarya</taxon>
        <taxon>Ascomycota</taxon>
        <taxon>Pezizomycotina</taxon>
        <taxon>Sordariomycetes</taxon>
        <taxon>Hypocreomycetidae</taxon>
        <taxon>Hypocreales</taxon>
        <taxon>Nectriaceae</taxon>
        <taxon>Cylindrodendrum</taxon>
    </lineage>
</organism>
<evidence type="ECO:0000313" key="5">
    <source>
        <dbReference type="EMBL" id="KAF7543012.1"/>
    </source>
</evidence>
<dbReference type="PANTHER" id="PTHR10963:SF55">
    <property type="entry name" value="GLYCOSIDE HYDROLASE FAMILY 16 PROTEIN"/>
    <property type="match status" value="1"/>
</dbReference>
<evidence type="ECO:0000313" key="6">
    <source>
        <dbReference type="Proteomes" id="UP000722485"/>
    </source>
</evidence>
<dbReference type="PROSITE" id="PS51762">
    <property type="entry name" value="GH16_2"/>
    <property type="match status" value="1"/>
</dbReference>
<reference evidence="5" key="1">
    <citation type="submission" date="2020-03" db="EMBL/GenBank/DDBJ databases">
        <title>Draft Genome Sequence of Cylindrodendrum hubeiense.</title>
        <authorList>
            <person name="Buettner E."/>
            <person name="Kellner H."/>
        </authorList>
    </citation>
    <scope>NUCLEOTIDE SEQUENCE</scope>
    <source>
        <strain evidence="5">IHI 201604</strain>
    </source>
</reference>
<feature type="region of interest" description="Disordered" evidence="2">
    <location>
        <begin position="1"/>
        <end position="35"/>
    </location>
</feature>
<protein>
    <recommendedName>
        <fullName evidence="4">GH16 domain-containing protein</fullName>
    </recommendedName>
</protein>
<keyword evidence="6" id="KW-1185">Reference proteome</keyword>
<sequence length="481" mass="53989">MEGSRTVNSIVEEPASTRVNPIGTPGTESPENPFATPIAVTPVARSQSSRRTPFDRTASAYSAYDVAGPRRRFKSSRLVGDFEKPWLTKSKKDVNWDSIIFYTCVGIGLALAGYVCWNATRGVPNHEYCLIMDDQFENLDNWNHEVQMNGFGTGSFDWTTTDKANSYIDIDGLHIVPTTTLESTDITYDQLINGHTVNLTTDGRSDGKCTADKSVPIDDDKARSPCAAVSNATEGQIINPVRSARLNTRGKKSIRYGRVEVTARMPRGDWMWPAIWMMPQDNVYGDWPRSGEIDIAESRGNDARTYPMGDNLVSSALHWGTATENDRWRMTSGEWGGKRVRYTDKFHTYGLEWSEKYLFTWLDGRLRQVSFIDFTKNKNLWTFGEFAGESVNGSVPVDPWTATGRANTPFDESFFLILNVAVGSTNGWFSDAVGGKPWADNSETPMREFWKANSTWLPTWGAKEDRGMVIKSVKMWQEGKC</sequence>
<dbReference type="InterPro" id="IPR000757">
    <property type="entry name" value="Beta-glucanase-like"/>
</dbReference>
<keyword evidence="3" id="KW-0472">Membrane</keyword>
<evidence type="ECO:0000256" key="2">
    <source>
        <dbReference type="SAM" id="MobiDB-lite"/>
    </source>
</evidence>
<dbReference type="EMBL" id="JAANBB010000397">
    <property type="protein sequence ID" value="KAF7543012.1"/>
    <property type="molecule type" value="Genomic_DNA"/>
</dbReference>
<feature type="transmembrane region" description="Helical" evidence="3">
    <location>
        <begin position="99"/>
        <end position="120"/>
    </location>
</feature>
<dbReference type="OrthoDB" id="4781at2759"/>
<dbReference type="GO" id="GO:0004553">
    <property type="term" value="F:hydrolase activity, hydrolyzing O-glycosyl compounds"/>
    <property type="evidence" value="ECO:0007669"/>
    <property type="project" value="InterPro"/>
</dbReference>
<evidence type="ECO:0000256" key="1">
    <source>
        <dbReference type="ARBA" id="ARBA00006865"/>
    </source>
</evidence>
<proteinExistence type="inferred from homology"/>
<dbReference type="PANTHER" id="PTHR10963">
    <property type="entry name" value="GLYCOSYL HYDROLASE-RELATED"/>
    <property type="match status" value="1"/>
</dbReference>